<gene>
    <name evidence="2" type="ORF">C8D98_0095</name>
</gene>
<feature type="transmembrane region" description="Helical" evidence="1">
    <location>
        <begin position="213"/>
        <end position="239"/>
    </location>
</feature>
<protein>
    <submittedName>
        <fullName evidence="2">Uncharacterized membrane protein YjgN (DUF898 family)</fullName>
    </submittedName>
</protein>
<sequence>MENTYNQYRFRFSGKGAEYFRIWSINILLTIVTFGIYSAWAKVRRKRYFYGCTTLDGSSFEYLADPKRILLSRVIVYGLYAAGAALANVSPVLGGVLIVAVFFVMPYIINKSLKFNAVNSCYRNVRFDFNSTYWKTFNVFILLGVLSALTLGLLFPYYMYRIKKHIVENSRYGLQHFSFNGGAGMFYTFYIMAAVLGGVLVLVGVGLSMMVPFVAIFIWIAAFSIVMAYIYVSQTNYVLDCMRLRDISFRSTMRTTDYMIINVTNYLAIVFTLGLLAPWAMVRTARYRLENISIQTTGNLDSFVGIQVNQVGALGEEFSDIFDVEMGL</sequence>
<evidence type="ECO:0000313" key="2">
    <source>
        <dbReference type="EMBL" id="TCK61594.1"/>
    </source>
</evidence>
<feature type="transmembrane region" description="Helical" evidence="1">
    <location>
        <begin position="260"/>
        <end position="281"/>
    </location>
</feature>
<dbReference type="RefSeq" id="WP_132871009.1">
    <property type="nucleotide sequence ID" value="NZ_SMGG01000003.1"/>
</dbReference>
<dbReference type="OrthoDB" id="9765721at2"/>
<evidence type="ECO:0000256" key="1">
    <source>
        <dbReference type="SAM" id="Phobius"/>
    </source>
</evidence>
<dbReference type="EMBL" id="SMGG01000003">
    <property type="protein sequence ID" value="TCK61594.1"/>
    <property type="molecule type" value="Genomic_DNA"/>
</dbReference>
<feature type="transmembrane region" description="Helical" evidence="1">
    <location>
        <begin position="181"/>
        <end position="207"/>
    </location>
</feature>
<evidence type="ECO:0000313" key="3">
    <source>
        <dbReference type="Proteomes" id="UP000294614"/>
    </source>
</evidence>
<comment type="caution">
    <text evidence="2">The sequence shown here is derived from an EMBL/GenBank/DDBJ whole genome shotgun (WGS) entry which is preliminary data.</text>
</comment>
<dbReference type="Proteomes" id="UP000294614">
    <property type="component" value="Unassembled WGS sequence"/>
</dbReference>
<dbReference type="AlphaFoldDB" id="A0A4R1KAZ7"/>
<feature type="transmembrane region" description="Helical" evidence="1">
    <location>
        <begin position="20"/>
        <end position="40"/>
    </location>
</feature>
<proteinExistence type="predicted"/>
<keyword evidence="1" id="KW-1133">Transmembrane helix</keyword>
<dbReference type="InterPro" id="IPR010295">
    <property type="entry name" value="DUF898"/>
</dbReference>
<feature type="transmembrane region" description="Helical" evidence="1">
    <location>
        <begin position="137"/>
        <end position="160"/>
    </location>
</feature>
<dbReference type="Pfam" id="PF05987">
    <property type="entry name" value="DUF898"/>
    <property type="match status" value="1"/>
</dbReference>
<keyword evidence="1" id="KW-0472">Membrane</keyword>
<keyword evidence="1" id="KW-0812">Transmembrane</keyword>
<keyword evidence="3" id="KW-1185">Reference proteome</keyword>
<feature type="transmembrane region" description="Helical" evidence="1">
    <location>
        <begin position="77"/>
        <end position="109"/>
    </location>
</feature>
<name>A0A4R1KAZ7_9BACT</name>
<accession>A0A4R1KAZ7</accession>
<organism evidence="2 3">
    <name type="scientific">Seleniivibrio woodruffii</name>
    <dbReference type="NCBI Taxonomy" id="1078050"/>
    <lineage>
        <taxon>Bacteria</taxon>
        <taxon>Pseudomonadati</taxon>
        <taxon>Deferribacterota</taxon>
        <taxon>Deferribacteres</taxon>
        <taxon>Deferribacterales</taxon>
        <taxon>Geovibrionaceae</taxon>
        <taxon>Seleniivibrio</taxon>
    </lineage>
</organism>
<reference evidence="2 3" key="1">
    <citation type="submission" date="2019-03" db="EMBL/GenBank/DDBJ databases">
        <title>Genomic Encyclopedia of Type Strains, Phase IV (KMG-IV): sequencing the most valuable type-strain genomes for metagenomic binning, comparative biology and taxonomic classification.</title>
        <authorList>
            <person name="Goeker M."/>
        </authorList>
    </citation>
    <scope>NUCLEOTIDE SEQUENCE [LARGE SCALE GENOMIC DNA]</scope>
    <source>
        <strain evidence="2 3">DSM 24984</strain>
    </source>
</reference>